<keyword evidence="3" id="KW-1185">Reference proteome</keyword>
<keyword evidence="1" id="KW-0472">Membrane</keyword>
<dbReference type="EMBL" id="JAFBBO010000001">
    <property type="protein sequence ID" value="MBM7478794.1"/>
    <property type="molecule type" value="Genomic_DNA"/>
</dbReference>
<proteinExistence type="predicted"/>
<dbReference type="InterPro" id="IPR022062">
    <property type="entry name" value="DUF3618"/>
</dbReference>
<evidence type="ECO:0008006" key="4">
    <source>
        <dbReference type="Google" id="ProtNLM"/>
    </source>
</evidence>
<feature type="transmembrane region" description="Helical" evidence="1">
    <location>
        <begin position="77"/>
        <end position="96"/>
    </location>
</feature>
<comment type="caution">
    <text evidence="2">The sequence shown here is derived from an EMBL/GenBank/DDBJ whole genome shotgun (WGS) entry which is preliminary data.</text>
</comment>
<dbReference type="RefSeq" id="WP_205306808.1">
    <property type="nucleotide sequence ID" value="NZ_BAAAVF010000012.1"/>
</dbReference>
<sequence length="100" mass="10536">MSTEPTKAEPTQAELEAEIARTRSELASTIDELTTRLDPRTQAANVAHQTKQAAADTGSFFTGGGLPEHDPARARNVKILIGGAVATVALVAAAILRRRS</sequence>
<reference evidence="2 3" key="1">
    <citation type="submission" date="2021-01" db="EMBL/GenBank/DDBJ databases">
        <title>Sequencing the genomes of 1000 actinobacteria strains.</title>
        <authorList>
            <person name="Klenk H.-P."/>
        </authorList>
    </citation>
    <scope>NUCLEOTIDE SEQUENCE [LARGE SCALE GENOMIC DNA]</scope>
    <source>
        <strain evidence="2 3">DSM 46000</strain>
    </source>
</reference>
<protein>
    <recommendedName>
        <fullName evidence="4">DUF3618 domain-containing protein</fullName>
    </recommendedName>
</protein>
<keyword evidence="1" id="KW-0812">Transmembrane</keyword>
<accession>A0ABS2LEE3</accession>
<evidence type="ECO:0000313" key="3">
    <source>
        <dbReference type="Proteomes" id="UP000698059"/>
    </source>
</evidence>
<evidence type="ECO:0000313" key="2">
    <source>
        <dbReference type="EMBL" id="MBM7478794.1"/>
    </source>
</evidence>
<name>A0ABS2LEE3_9CELL</name>
<dbReference type="Proteomes" id="UP000698059">
    <property type="component" value="Unassembled WGS sequence"/>
</dbReference>
<organism evidence="2 3">
    <name type="scientific">Oerskovia jenensis</name>
    <dbReference type="NCBI Taxonomy" id="162169"/>
    <lineage>
        <taxon>Bacteria</taxon>
        <taxon>Bacillati</taxon>
        <taxon>Actinomycetota</taxon>
        <taxon>Actinomycetes</taxon>
        <taxon>Micrococcales</taxon>
        <taxon>Cellulomonadaceae</taxon>
        <taxon>Oerskovia</taxon>
    </lineage>
</organism>
<dbReference type="Pfam" id="PF12277">
    <property type="entry name" value="DUF3618"/>
    <property type="match status" value="1"/>
</dbReference>
<keyword evidence="1" id="KW-1133">Transmembrane helix</keyword>
<evidence type="ECO:0000256" key="1">
    <source>
        <dbReference type="SAM" id="Phobius"/>
    </source>
</evidence>
<gene>
    <name evidence="2" type="ORF">JOD49_001714</name>
</gene>